<feature type="signal peptide" evidence="1">
    <location>
        <begin position="1"/>
        <end position="17"/>
    </location>
</feature>
<evidence type="ECO:0000313" key="2">
    <source>
        <dbReference type="EMBL" id="TDU31561.1"/>
    </source>
</evidence>
<dbReference type="Proteomes" id="UP000295341">
    <property type="component" value="Unassembled WGS sequence"/>
</dbReference>
<dbReference type="AlphaFoldDB" id="A0A4S3K565"/>
<reference evidence="2 3" key="1">
    <citation type="submission" date="2019-03" db="EMBL/GenBank/DDBJ databases">
        <title>Genomic Encyclopedia of Type Strains, Phase IV (KMG-IV): sequencing the most valuable type-strain genomes for metagenomic binning, comparative biology and taxonomic classification.</title>
        <authorList>
            <person name="Goeker M."/>
        </authorList>
    </citation>
    <scope>NUCLEOTIDE SEQUENCE [LARGE SCALE GENOMIC DNA]</scope>
    <source>
        <strain evidence="2 3">DSM 26377</strain>
    </source>
</reference>
<organism evidence="2 3">
    <name type="scientific">Panacagrimonas perspica</name>
    <dbReference type="NCBI Taxonomy" id="381431"/>
    <lineage>
        <taxon>Bacteria</taxon>
        <taxon>Pseudomonadati</taxon>
        <taxon>Pseudomonadota</taxon>
        <taxon>Gammaproteobacteria</taxon>
        <taxon>Nevskiales</taxon>
        <taxon>Nevskiaceae</taxon>
        <taxon>Panacagrimonas</taxon>
    </lineage>
</organism>
<dbReference type="EMBL" id="SOBT01000008">
    <property type="protein sequence ID" value="TDU31561.1"/>
    <property type="molecule type" value="Genomic_DNA"/>
</dbReference>
<dbReference type="PROSITE" id="PS51257">
    <property type="entry name" value="PROKAR_LIPOPROTEIN"/>
    <property type="match status" value="1"/>
</dbReference>
<protein>
    <recommendedName>
        <fullName evidence="4">Lipoprotein</fullName>
    </recommendedName>
</protein>
<evidence type="ECO:0000313" key="3">
    <source>
        <dbReference type="Proteomes" id="UP000295341"/>
    </source>
</evidence>
<evidence type="ECO:0000256" key="1">
    <source>
        <dbReference type="SAM" id="SignalP"/>
    </source>
</evidence>
<dbReference type="OrthoDB" id="7056429at2"/>
<dbReference type="RefSeq" id="WP_133880133.1">
    <property type="nucleotide sequence ID" value="NZ_MWIN01000012.1"/>
</dbReference>
<comment type="caution">
    <text evidence="2">The sequence shown here is derived from an EMBL/GenBank/DDBJ whole genome shotgun (WGS) entry which is preliminary data.</text>
</comment>
<gene>
    <name evidence="2" type="ORF">DFR24_0931</name>
</gene>
<keyword evidence="3" id="KW-1185">Reference proteome</keyword>
<evidence type="ECO:0008006" key="4">
    <source>
        <dbReference type="Google" id="ProtNLM"/>
    </source>
</evidence>
<sequence length="225" mass="23993">MSASRVLLFVAAVLASACVTSKVEQIRQSGRSVTMSAGESVVILGRRHRGDRETEQSFNKCVSKSLTGRKLPVYAEQSFVDAMFPWLEPRTAPMSSDALAALLDDPVIAQRVRDTGVRFMVWIDGETDKIDGGGSVSCGILPPAAACLGFGWWEKESKYEVSVWDVQTRSSVGKVSVNASGTSYLPALIIPIPLIARTEAAACDGVAGQIGELLTPPAPLAKPKI</sequence>
<accession>A0A4S3K565</accession>
<proteinExistence type="predicted"/>
<keyword evidence="1" id="KW-0732">Signal</keyword>
<name>A0A4S3K565_9GAMM</name>
<feature type="chain" id="PRO_5030100186" description="Lipoprotein" evidence="1">
    <location>
        <begin position="18"/>
        <end position="225"/>
    </location>
</feature>